<reference evidence="4 6" key="3">
    <citation type="submission" date="2023-03" db="EMBL/GenBank/DDBJ databases">
        <title>Speciation in Pyrococcus: adaptation to high temperature as a mechanism.</title>
        <authorList>
            <person name="Gu J."/>
        </authorList>
    </citation>
    <scope>NUCLEOTIDE SEQUENCE [LARGE SCALE GENOMIC DNA]</scope>
    <source>
        <strain evidence="4 6">LMOA34</strain>
    </source>
</reference>
<dbReference type="PATRIC" id="fig|1609559.3.peg.300"/>
<organism evidence="3 5">
    <name type="scientific">Pyrococcus kukulkanii</name>
    <dbReference type="NCBI Taxonomy" id="1609559"/>
    <lineage>
        <taxon>Archaea</taxon>
        <taxon>Methanobacteriati</taxon>
        <taxon>Methanobacteriota</taxon>
        <taxon>Thermococci</taxon>
        <taxon>Thermococcales</taxon>
        <taxon>Thermococcaceae</taxon>
        <taxon>Pyrococcus</taxon>
    </lineage>
</organism>
<evidence type="ECO:0000313" key="4">
    <source>
        <dbReference type="EMBL" id="MFA4803816.1"/>
    </source>
</evidence>
<dbReference type="RefSeq" id="WP_068320323.1">
    <property type="nucleotide sequence ID" value="NZ_CP010835.1"/>
</dbReference>
<dbReference type="AlphaFoldDB" id="A0A127B7Q4"/>
<feature type="coiled-coil region" evidence="1">
    <location>
        <begin position="136"/>
        <end position="166"/>
    </location>
</feature>
<evidence type="ECO:0000313" key="6">
    <source>
        <dbReference type="Proteomes" id="UP001571980"/>
    </source>
</evidence>
<dbReference type="STRING" id="1609559.TQ32_01450"/>
<reference evidence="3 5" key="2">
    <citation type="journal article" date="2016" name="Int. J. Syst. Evol. Microbiol.">
        <title>Pyrococcus kukulkanii sp. nov., a hyperthermophilic, piezophilic archaeon isolated from a deep-sea hydrothermal vent.</title>
        <authorList>
            <person name="Callac N."/>
            <person name="Oger P."/>
            <person name="Lesongeur F."/>
            <person name="Rattray J.E."/>
            <person name="Vannier P."/>
            <person name="Michoud G."/>
            <person name="Beauverger M."/>
            <person name="Gayet N."/>
            <person name="Rouxel O."/>
            <person name="Jebbar M."/>
            <person name="Godfroy A."/>
        </authorList>
    </citation>
    <scope>NUCLEOTIDE SEQUENCE [LARGE SCALE GENOMIC DNA]</scope>
    <source>
        <strain evidence="3 5">NCB100</strain>
    </source>
</reference>
<keyword evidence="2" id="KW-1133">Transmembrane helix</keyword>
<feature type="transmembrane region" description="Helical" evidence="2">
    <location>
        <begin position="6"/>
        <end position="23"/>
    </location>
</feature>
<name>A0A127B7Q4_9EURY</name>
<sequence>MLGYIALAILFIGISGFLIYYVNSIANKVTSKYFELKDLINEQENEISKIKSWVQDELKKFKDKIIEESKKEEKSVDELISWKLKSVQERISSLEKEYRELRSKVLALEPLPSKFDEIMEKLKELDPEILREQVKDSLKEEVLKELQEEIEKFEQTLEERKEQELKEFLDLLTLTIDLPPERIQEGLLQAKRALLSLRDLAKVYVLTGKGVEEFEKLKETLIELLKELRKLAVISVPEDEVYSTITSVIVGIKRLKLPMNEDGKELSPEKSFIRVHRAIYELTGQLDKIAEKIESPIPVTPIEKEFYEKLRQQFEELKRLEKQVQELITTLGNIEVEEEKEEDKLKDIEKILKDLGV</sequence>
<protein>
    <recommendedName>
        <fullName evidence="7">DNA double-strand break repair Rad50 ATPase</fullName>
    </recommendedName>
</protein>
<evidence type="ECO:0000256" key="1">
    <source>
        <dbReference type="SAM" id="Coils"/>
    </source>
</evidence>
<gene>
    <name evidence="4" type="ORF">P8X34_03510</name>
    <name evidence="3" type="ORF">TQ32_01450</name>
</gene>
<dbReference type="Proteomes" id="UP000070587">
    <property type="component" value="Chromosome"/>
</dbReference>
<dbReference type="EMBL" id="JARRIG010000002">
    <property type="protein sequence ID" value="MFA4803816.1"/>
    <property type="molecule type" value="Genomic_DNA"/>
</dbReference>
<keyword evidence="1" id="KW-0175">Coiled coil</keyword>
<dbReference type="GeneID" id="28490455"/>
<dbReference type="EMBL" id="CP010835">
    <property type="protein sequence ID" value="AMM53308.1"/>
    <property type="molecule type" value="Genomic_DNA"/>
</dbReference>
<reference evidence="5" key="1">
    <citation type="submission" date="2015-02" db="EMBL/GenBank/DDBJ databases">
        <title>Pyrococcus kukulkanii sp. nov., a novel hyperthermophilic archaeon isolated from a deep-sea hydrothermal vent at the Guaymas Basin.</title>
        <authorList>
            <person name="Oger P.M."/>
            <person name="Callac N."/>
            <person name="Jebbar M."/>
            <person name="Godfroy A."/>
        </authorList>
    </citation>
    <scope>NUCLEOTIDE SEQUENCE [LARGE SCALE GENOMIC DNA]</scope>
    <source>
        <strain evidence="5">NCB100</strain>
    </source>
</reference>
<evidence type="ECO:0000313" key="3">
    <source>
        <dbReference type="EMBL" id="AMM53308.1"/>
    </source>
</evidence>
<accession>A0A127B7Q4</accession>
<keyword evidence="6" id="KW-1185">Reference proteome</keyword>
<keyword evidence="2" id="KW-0472">Membrane</keyword>
<dbReference type="Proteomes" id="UP001571980">
    <property type="component" value="Unassembled WGS sequence"/>
</dbReference>
<feature type="coiled-coil region" evidence="1">
    <location>
        <begin position="303"/>
        <end position="351"/>
    </location>
</feature>
<evidence type="ECO:0000256" key="2">
    <source>
        <dbReference type="SAM" id="Phobius"/>
    </source>
</evidence>
<dbReference type="OrthoDB" id="86277at2157"/>
<evidence type="ECO:0008006" key="7">
    <source>
        <dbReference type="Google" id="ProtNLM"/>
    </source>
</evidence>
<dbReference type="KEGG" id="pyc:TQ32_01450"/>
<keyword evidence="2" id="KW-0812">Transmembrane</keyword>
<evidence type="ECO:0000313" key="5">
    <source>
        <dbReference type="Proteomes" id="UP000070587"/>
    </source>
</evidence>
<proteinExistence type="predicted"/>